<gene>
    <name evidence="1" type="ORF">DILT_LOCUS12893</name>
</gene>
<evidence type="ECO:0000313" key="1">
    <source>
        <dbReference type="EMBL" id="VDN17312.1"/>
    </source>
</evidence>
<evidence type="ECO:0000313" key="2">
    <source>
        <dbReference type="Proteomes" id="UP000281553"/>
    </source>
</evidence>
<dbReference type="EMBL" id="UYRU01068066">
    <property type="protein sequence ID" value="VDN17312.1"/>
    <property type="molecule type" value="Genomic_DNA"/>
</dbReference>
<dbReference type="AlphaFoldDB" id="A0A3P7PBD4"/>
<name>A0A3P7PBD4_DIBLA</name>
<organism evidence="1 2">
    <name type="scientific">Dibothriocephalus latus</name>
    <name type="common">Fish tapeworm</name>
    <name type="synonym">Diphyllobothrium latum</name>
    <dbReference type="NCBI Taxonomy" id="60516"/>
    <lineage>
        <taxon>Eukaryota</taxon>
        <taxon>Metazoa</taxon>
        <taxon>Spiralia</taxon>
        <taxon>Lophotrochozoa</taxon>
        <taxon>Platyhelminthes</taxon>
        <taxon>Cestoda</taxon>
        <taxon>Eucestoda</taxon>
        <taxon>Diphyllobothriidea</taxon>
        <taxon>Diphyllobothriidae</taxon>
        <taxon>Dibothriocephalus</taxon>
    </lineage>
</organism>
<sequence length="43" mass="5049">MLLHWARSAMASGEEFSQAIRKKRIVLQENESWEVNVSRCILM</sequence>
<accession>A0A3P7PBD4</accession>
<dbReference type="OrthoDB" id="6243270at2759"/>
<dbReference type="Proteomes" id="UP000281553">
    <property type="component" value="Unassembled WGS sequence"/>
</dbReference>
<keyword evidence="2" id="KW-1185">Reference proteome</keyword>
<protein>
    <submittedName>
        <fullName evidence="1">Uncharacterized protein</fullName>
    </submittedName>
</protein>
<proteinExistence type="predicted"/>
<reference evidence="1 2" key="1">
    <citation type="submission" date="2018-11" db="EMBL/GenBank/DDBJ databases">
        <authorList>
            <consortium name="Pathogen Informatics"/>
        </authorList>
    </citation>
    <scope>NUCLEOTIDE SEQUENCE [LARGE SCALE GENOMIC DNA]</scope>
</reference>